<feature type="compositionally biased region" description="Basic and acidic residues" evidence="1">
    <location>
        <begin position="14"/>
        <end position="30"/>
    </location>
</feature>
<gene>
    <name evidence="2" type="ORF">SO694_00066164</name>
</gene>
<dbReference type="Proteomes" id="UP001363151">
    <property type="component" value="Unassembled WGS sequence"/>
</dbReference>
<name>A0ABR1FQE2_AURAN</name>
<evidence type="ECO:0000256" key="1">
    <source>
        <dbReference type="SAM" id="MobiDB-lite"/>
    </source>
</evidence>
<protein>
    <recommendedName>
        <fullName evidence="4">Restriction endonuclease</fullName>
    </recommendedName>
</protein>
<organism evidence="2 3">
    <name type="scientific">Aureococcus anophagefferens</name>
    <name type="common">Harmful bloom alga</name>
    <dbReference type="NCBI Taxonomy" id="44056"/>
    <lineage>
        <taxon>Eukaryota</taxon>
        <taxon>Sar</taxon>
        <taxon>Stramenopiles</taxon>
        <taxon>Ochrophyta</taxon>
        <taxon>Pelagophyceae</taxon>
        <taxon>Pelagomonadales</taxon>
        <taxon>Pelagomonadaceae</taxon>
        <taxon>Aureococcus</taxon>
    </lineage>
</organism>
<accession>A0ABR1FQE2</accession>
<sequence length="213" mass="24479">MVKKKEKKGGKKRATGETKKSSRRDKEARDRLKRFLKKRAPDLSISTALDIQFPALVSLLRVREFGALALSSKENLARTASRPFLAALTNVPILQSPAVIRRIENAEWPGHEVLKIIFMRWNEPDAQPEYNFECVVEVLLKNGERIAERGYLEDGYSRKEHGKNVYRAKGLEINFRWSREDPGEYSFGRGLPNRPLFSKDHALGLLQFIGDWK</sequence>
<feature type="region of interest" description="Disordered" evidence="1">
    <location>
        <begin position="1"/>
        <end position="30"/>
    </location>
</feature>
<keyword evidence="3" id="KW-1185">Reference proteome</keyword>
<reference evidence="2 3" key="1">
    <citation type="submission" date="2024-03" db="EMBL/GenBank/DDBJ databases">
        <title>Aureococcus anophagefferens CCMP1851 and Kratosvirus quantuckense: Draft genome of a second virus-susceptible host strain in the model system.</title>
        <authorList>
            <person name="Chase E."/>
            <person name="Truchon A.R."/>
            <person name="Schepens W."/>
            <person name="Wilhelm S.W."/>
        </authorList>
    </citation>
    <scope>NUCLEOTIDE SEQUENCE [LARGE SCALE GENOMIC DNA]</scope>
    <source>
        <strain evidence="2 3">CCMP1851</strain>
    </source>
</reference>
<evidence type="ECO:0008006" key="4">
    <source>
        <dbReference type="Google" id="ProtNLM"/>
    </source>
</evidence>
<evidence type="ECO:0000313" key="3">
    <source>
        <dbReference type="Proteomes" id="UP001363151"/>
    </source>
</evidence>
<proteinExistence type="predicted"/>
<evidence type="ECO:0000313" key="2">
    <source>
        <dbReference type="EMBL" id="KAK7235682.1"/>
    </source>
</evidence>
<feature type="compositionally biased region" description="Basic residues" evidence="1">
    <location>
        <begin position="1"/>
        <end position="13"/>
    </location>
</feature>
<dbReference type="EMBL" id="JBBJCI010000291">
    <property type="protein sequence ID" value="KAK7235682.1"/>
    <property type="molecule type" value="Genomic_DNA"/>
</dbReference>
<comment type="caution">
    <text evidence="2">The sequence shown here is derived from an EMBL/GenBank/DDBJ whole genome shotgun (WGS) entry which is preliminary data.</text>
</comment>